<feature type="compositionally biased region" description="Basic residues" evidence="1">
    <location>
        <begin position="1"/>
        <end position="11"/>
    </location>
</feature>
<dbReference type="HOGENOM" id="CLU_117731_1_0_1"/>
<evidence type="ECO:0000313" key="2">
    <source>
        <dbReference type="EMBL" id="KIW46948.1"/>
    </source>
</evidence>
<dbReference type="EMBL" id="KN847333">
    <property type="protein sequence ID" value="KIW46948.1"/>
    <property type="molecule type" value="Genomic_DNA"/>
</dbReference>
<organism evidence="2 3">
    <name type="scientific">Exophiala oligosperma</name>
    <dbReference type="NCBI Taxonomy" id="215243"/>
    <lineage>
        <taxon>Eukaryota</taxon>
        <taxon>Fungi</taxon>
        <taxon>Dikarya</taxon>
        <taxon>Ascomycota</taxon>
        <taxon>Pezizomycotina</taxon>
        <taxon>Eurotiomycetes</taxon>
        <taxon>Chaetothyriomycetidae</taxon>
        <taxon>Chaetothyriales</taxon>
        <taxon>Herpotrichiellaceae</taxon>
        <taxon>Exophiala</taxon>
    </lineage>
</organism>
<dbReference type="AlphaFoldDB" id="A0A0D2DV25"/>
<protein>
    <recommendedName>
        <fullName evidence="4">CsbD-like domain-containing protein</fullName>
    </recommendedName>
</protein>
<feature type="compositionally biased region" description="Polar residues" evidence="1">
    <location>
        <begin position="43"/>
        <end position="53"/>
    </location>
</feature>
<dbReference type="GeneID" id="27354640"/>
<evidence type="ECO:0000256" key="1">
    <source>
        <dbReference type="SAM" id="MobiDB-lite"/>
    </source>
</evidence>
<dbReference type="Proteomes" id="UP000053342">
    <property type="component" value="Unassembled WGS sequence"/>
</dbReference>
<name>A0A0D2DV25_9EURO</name>
<evidence type="ECO:0000313" key="3">
    <source>
        <dbReference type="Proteomes" id="UP000053342"/>
    </source>
</evidence>
<proteinExistence type="predicted"/>
<dbReference type="OrthoDB" id="4161235at2759"/>
<accession>A0A0D2DV25</accession>
<reference evidence="2 3" key="1">
    <citation type="submission" date="2015-01" db="EMBL/GenBank/DDBJ databases">
        <title>The Genome Sequence of Exophiala oligosperma CBS72588.</title>
        <authorList>
            <consortium name="The Broad Institute Genomics Platform"/>
            <person name="Cuomo C."/>
            <person name="de Hoog S."/>
            <person name="Gorbushina A."/>
            <person name="Stielow B."/>
            <person name="Teixiera M."/>
            <person name="Abouelleil A."/>
            <person name="Chapman S.B."/>
            <person name="Priest M."/>
            <person name="Young S.K."/>
            <person name="Wortman J."/>
            <person name="Nusbaum C."/>
            <person name="Birren B."/>
        </authorList>
    </citation>
    <scope>NUCLEOTIDE SEQUENCE [LARGE SCALE GENOMIC DNA]</scope>
    <source>
        <strain evidence="2 3">CBS 72588</strain>
    </source>
</reference>
<feature type="compositionally biased region" description="Basic and acidic residues" evidence="1">
    <location>
        <begin position="99"/>
        <end position="108"/>
    </location>
</feature>
<dbReference type="VEuPathDB" id="FungiDB:PV06_02566"/>
<sequence length="144" mass="14723">MSSHQHTHGHTPGHPTTHPKAVDPSAPSHQHLTNHPTHHDASDNTTGLRSSDTGADAHAKPSTKVAGDLKGMAHGVAGSVEAATGTLLRNKNMQEKGFEKMGEEDQRLAAKSGKPPVGTTAVDATNSPGAATIGKGHATTGLSK</sequence>
<evidence type="ECO:0008006" key="4">
    <source>
        <dbReference type="Google" id="ProtNLM"/>
    </source>
</evidence>
<keyword evidence="3" id="KW-1185">Reference proteome</keyword>
<dbReference type="RefSeq" id="XP_016267164.1">
    <property type="nucleotide sequence ID" value="XM_016403267.1"/>
</dbReference>
<feature type="region of interest" description="Disordered" evidence="1">
    <location>
        <begin position="1"/>
        <end position="70"/>
    </location>
</feature>
<feature type="region of interest" description="Disordered" evidence="1">
    <location>
        <begin position="99"/>
        <end position="144"/>
    </location>
</feature>
<gene>
    <name evidence="2" type="ORF">PV06_02566</name>
</gene>